<protein>
    <submittedName>
        <fullName evidence="1">Iron-sulfur cluster insertion protein</fullName>
    </submittedName>
</protein>
<dbReference type="RefSeq" id="WP_078684089.1">
    <property type="nucleotide sequence ID" value="NZ_FUYA01000002.1"/>
</dbReference>
<accession>A0A1T4VQC8</accession>
<dbReference type="Proteomes" id="UP000189733">
    <property type="component" value="Unassembled WGS sequence"/>
</dbReference>
<evidence type="ECO:0000313" key="2">
    <source>
        <dbReference type="Proteomes" id="UP000189733"/>
    </source>
</evidence>
<dbReference type="AlphaFoldDB" id="A0A1T4VQC8"/>
<proteinExistence type="predicted"/>
<dbReference type="EMBL" id="FUYA01000002">
    <property type="protein sequence ID" value="SKA67193.1"/>
    <property type="molecule type" value="Genomic_DNA"/>
</dbReference>
<gene>
    <name evidence="1" type="ORF">SAMN02745702_00779</name>
</gene>
<dbReference type="OrthoDB" id="5459481at2"/>
<organism evidence="1 2">
    <name type="scientific">Desulfobaculum bizertense DSM 18034</name>
    <dbReference type="NCBI Taxonomy" id="1121442"/>
    <lineage>
        <taxon>Bacteria</taxon>
        <taxon>Pseudomonadati</taxon>
        <taxon>Thermodesulfobacteriota</taxon>
        <taxon>Desulfovibrionia</taxon>
        <taxon>Desulfovibrionales</taxon>
        <taxon>Desulfovibrionaceae</taxon>
        <taxon>Desulfobaculum</taxon>
    </lineage>
</organism>
<evidence type="ECO:0000313" key="1">
    <source>
        <dbReference type="EMBL" id="SKA67193.1"/>
    </source>
</evidence>
<sequence>MFTLNVPEEMLEKLRSMREEEEDSIRLREYKLGGGCSSKFILGLGIDEFDEDEDEKIEVQGVPFIAEKDFLLKHGHSFELSFNQNKEVLLNATESDM</sequence>
<name>A0A1T4VQC8_9BACT</name>
<keyword evidence="2" id="KW-1185">Reference proteome</keyword>
<dbReference type="NCBIfam" id="NF033940">
    <property type="entry name" value="ErpA_rel"/>
    <property type="match status" value="1"/>
</dbReference>
<reference evidence="1 2" key="1">
    <citation type="submission" date="2017-02" db="EMBL/GenBank/DDBJ databases">
        <authorList>
            <person name="Peterson S.W."/>
        </authorList>
    </citation>
    <scope>NUCLEOTIDE SEQUENCE [LARGE SCALE GENOMIC DNA]</scope>
    <source>
        <strain evidence="1 2">DSM 18034</strain>
    </source>
</reference>